<evidence type="ECO:0008006" key="4">
    <source>
        <dbReference type="Google" id="ProtNLM"/>
    </source>
</evidence>
<dbReference type="AlphaFoldDB" id="A0A919BEP2"/>
<feature type="transmembrane region" description="Helical" evidence="1">
    <location>
        <begin position="39"/>
        <end position="61"/>
    </location>
</feature>
<reference evidence="2" key="1">
    <citation type="journal article" date="2014" name="Int. J. Syst. Evol. Microbiol.">
        <title>Complete genome sequence of Corynebacterium casei LMG S-19264T (=DSM 44701T), isolated from a smear-ripened cheese.</title>
        <authorList>
            <consortium name="US DOE Joint Genome Institute (JGI-PGF)"/>
            <person name="Walter F."/>
            <person name="Albersmeier A."/>
            <person name="Kalinowski J."/>
            <person name="Ruckert C."/>
        </authorList>
    </citation>
    <scope>NUCLEOTIDE SEQUENCE</scope>
    <source>
        <strain evidence="2">JCM 4122</strain>
    </source>
</reference>
<evidence type="ECO:0000313" key="2">
    <source>
        <dbReference type="EMBL" id="GHF83117.1"/>
    </source>
</evidence>
<keyword evidence="1" id="KW-0812">Transmembrane</keyword>
<comment type="caution">
    <text evidence="2">The sequence shown here is derived from an EMBL/GenBank/DDBJ whole genome shotgun (WGS) entry which is preliminary data.</text>
</comment>
<organism evidence="2 3">
    <name type="scientific">Streptomyces filamentosus</name>
    <name type="common">Streptomyces roseosporus</name>
    <dbReference type="NCBI Taxonomy" id="67294"/>
    <lineage>
        <taxon>Bacteria</taxon>
        <taxon>Bacillati</taxon>
        <taxon>Actinomycetota</taxon>
        <taxon>Actinomycetes</taxon>
        <taxon>Kitasatosporales</taxon>
        <taxon>Streptomycetaceae</taxon>
        <taxon>Streptomyces</taxon>
    </lineage>
</organism>
<accession>A0A919BEP2</accession>
<feature type="transmembrane region" description="Helical" evidence="1">
    <location>
        <begin position="187"/>
        <end position="205"/>
    </location>
</feature>
<reference evidence="2" key="2">
    <citation type="submission" date="2020-09" db="EMBL/GenBank/DDBJ databases">
        <authorList>
            <person name="Sun Q."/>
            <person name="Ohkuma M."/>
        </authorList>
    </citation>
    <scope>NUCLEOTIDE SEQUENCE</scope>
    <source>
        <strain evidence="2">JCM 4122</strain>
    </source>
</reference>
<name>A0A919BEP2_STRFL</name>
<dbReference type="Proteomes" id="UP000632849">
    <property type="component" value="Unassembled WGS sequence"/>
</dbReference>
<evidence type="ECO:0000256" key="1">
    <source>
        <dbReference type="SAM" id="Phobius"/>
    </source>
</evidence>
<sequence>MPGARNAVAEWLDAPRPEAPPGVWRFRHVPPARTDARRLAPVTTVGVVVPLLLGLLLWSVWNEGGLPYLSLPLAALTPDDWFFAGSTTPRDWHGRAATSVYSGIVLAAIVYGMGKLGSWGQLARYFLEPHKPAVRAAIAAGAALIALTFVWPEAFPLVGWDPLPIAMPVLYLVALVADDLSIFTSPVLTYTLYAVITAGVLWPFARLGDWRGFVRHWLASRGSGPAPAAPDAPAPLSTWPGPRAAGQGQVAELLSGELLSGRMNEVDCARIRRHWEQSREDAGRLAGFVDTVLRHGAAAWAHPSGDRDLPRRLFPHDLLLGQVRIGRAAAAERNPAAYRGVGVALDPTVLGTSLLVVGPSGGGPVGSLTATAAEALTLQALTGTCAVVTVGGSSPAYGPDAAYDVVVRLGDPASPYDLDLYGGLTGPDEAAALLAEGLAGDVASLDPRRAATVLAQLLGPYRAVHGTFPSVPVLRELLEADAGRLTALLDRLPAEAAALRRELEGRIRQAGGPADPGPVLADRLALLDRPAFADFFGAGTGGAQPFSLDAVAHHPLRVRVQLPEHGHEEAAQLLARLILAQFLAAARTGGRRSHFVGLTLDDATGALTGGTIRSLQRLRTHRAGVVLGLRTLGDVPEPLHGPLLAAVGCRAALSGVTTWDGRGLAEAWGTEWVETEEVAHHTVFANQPMTRAIHALRKKVTGKAVTTDAVTLKKVERERWSASELAHSVPPGHAVVSLTTVDGASTPPLLVDLRA</sequence>
<feature type="transmembrane region" description="Helical" evidence="1">
    <location>
        <begin position="163"/>
        <end position="180"/>
    </location>
</feature>
<protein>
    <recommendedName>
        <fullName evidence="4">ATP/GTP-binding protein</fullName>
    </recommendedName>
</protein>
<feature type="transmembrane region" description="Helical" evidence="1">
    <location>
        <begin position="92"/>
        <end position="112"/>
    </location>
</feature>
<evidence type="ECO:0000313" key="3">
    <source>
        <dbReference type="Proteomes" id="UP000632849"/>
    </source>
</evidence>
<gene>
    <name evidence="2" type="ORF">GCM10017667_08870</name>
</gene>
<feature type="transmembrane region" description="Helical" evidence="1">
    <location>
        <begin position="133"/>
        <end position="151"/>
    </location>
</feature>
<dbReference type="EMBL" id="BNBE01000001">
    <property type="protein sequence ID" value="GHF83117.1"/>
    <property type="molecule type" value="Genomic_DNA"/>
</dbReference>
<keyword evidence="1" id="KW-1133">Transmembrane helix</keyword>
<proteinExistence type="predicted"/>
<keyword evidence="1" id="KW-0472">Membrane</keyword>
<keyword evidence="3" id="KW-1185">Reference proteome</keyword>